<feature type="transmembrane region" description="Helical" evidence="1">
    <location>
        <begin position="31"/>
        <end position="55"/>
    </location>
</feature>
<name>A0A4R6G3B2_9BURK</name>
<proteinExistence type="predicted"/>
<evidence type="ECO:0008006" key="4">
    <source>
        <dbReference type="Google" id="ProtNLM"/>
    </source>
</evidence>
<keyword evidence="3" id="KW-1185">Reference proteome</keyword>
<dbReference type="EMBL" id="SNWF01000006">
    <property type="protein sequence ID" value="TDN88886.1"/>
    <property type="molecule type" value="Genomic_DNA"/>
</dbReference>
<feature type="transmembrane region" description="Helical" evidence="1">
    <location>
        <begin position="220"/>
        <end position="240"/>
    </location>
</feature>
<accession>A0A4R6G3B2</accession>
<comment type="caution">
    <text evidence="2">The sequence shown here is derived from an EMBL/GenBank/DDBJ whole genome shotgun (WGS) entry which is preliminary data.</text>
</comment>
<sequence length="262" mass="28755">MEKLPAKTGWLWVTEGFALFRKQPAELSTLFFGYMFLMLALGIIPVIGQLMPLILVPLFSMTFMHACVHIEAGKKVYPNLLLVGFRSPFVRNLIKLGTLYLLAAIIAISASALIDGGVFVQAITGQIAIDAETVRNSNMTLAMLFSAFVYIPAAMAFWYAAPLIAWQGMGVGKAIFYSFFAVRRASKAFLIYGLAWVTIGIIFPVIVSSIFGMLLNSPNASIFILLPVSLVLTVIMYCSFYPSYTHLFGPAPDPLPSSKQET</sequence>
<dbReference type="InterPro" id="IPR047798">
    <property type="entry name" value="BPSS1780-like"/>
</dbReference>
<evidence type="ECO:0000256" key="1">
    <source>
        <dbReference type="SAM" id="Phobius"/>
    </source>
</evidence>
<protein>
    <recommendedName>
        <fullName evidence="4">Transmembrane protein</fullName>
    </recommendedName>
</protein>
<feature type="transmembrane region" description="Helical" evidence="1">
    <location>
        <begin position="189"/>
        <end position="214"/>
    </location>
</feature>
<organism evidence="2 3">
    <name type="scientific">Herminiimonas fonticola</name>
    <dbReference type="NCBI Taxonomy" id="303380"/>
    <lineage>
        <taxon>Bacteria</taxon>
        <taxon>Pseudomonadati</taxon>
        <taxon>Pseudomonadota</taxon>
        <taxon>Betaproteobacteria</taxon>
        <taxon>Burkholderiales</taxon>
        <taxon>Oxalobacteraceae</taxon>
        <taxon>Herminiimonas</taxon>
    </lineage>
</organism>
<evidence type="ECO:0000313" key="2">
    <source>
        <dbReference type="EMBL" id="TDN88886.1"/>
    </source>
</evidence>
<gene>
    <name evidence="2" type="ORF">EV677_2473</name>
</gene>
<feature type="transmembrane region" description="Helical" evidence="1">
    <location>
        <begin position="164"/>
        <end position="182"/>
    </location>
</feature>
<keyword evidence="1" id="KW-1133">Transmembrane helix</keyword>
<keyword evidence="1" id="KW-0472">Membrane</keyword>
<dbReference type="AlphaFoldDB" id="A0A4R6G3B2"/>
<keyword evidence="1" id="KW-0812">Transmembrane</keyword>
<reference evidence="2 3" key="1">
    <citation type="submission" date="2019-03" db="EMBL/GenBank/DDBJ databases">
        <title>Genomic Encyclopedia of Type Strains, Phase IV (KMG-IV): sequencing the most valuable type-strain genomes for metagenomic binning, comparative biology and taxonomic classification.</title>
        <authorList>
            <person name="Goeker M."/>
        </authorList>
    </citation>
    <scope>NUCLEOTIDE SEQUENCE [LARGE SCALE GENOMIC DNA]</scope>
    <source>
        <strain evidence="2 3">DSM 18555</strain>
    </source>
</reference>
<feature type="transmembrane region" description="Helical" evidence="1">
    <location>
        <begin position="141"/>
        <end position="158"/>
    </location>
</feature>
<dbReference type="NCBIfam" id="NF041043">
    <property type="entry name" value="BPSS1780_fam"/>
    <property type="match status" value="1"/>
</dbReference>
<dbReference type="RefSeq" id="WP_112992969.1">
    <property type="nucleotide sequence ID" value="NZ_PTLZ01000004.1"/>
</dbReference>
<evidence type="ECO:0000313" key="3">
    <source>
        <dbReference type="Proteomes" id="UP000294737"/>
    </source>
</evidence>
<dbReference type="OrthoDB" id="5298483at2"/>
<feature type="transmembrane region" description="Helical" evidence="1">
    <location>
        <begin position="99"/>
        <end position="120"/>
    </location>
</feature>
<dbReference type="Proteomes" id="UP000294737">
    <property type="component" value="Unassembled WGS sequence"/>
</dbReference>